<dbReference type="PANTHER" id="PTHR43738:SF1">
    <property type="entry name" value="HEMIN TRANSPORT SYSTEM PERMEASE PROTEIN HRTB-RELATED"/>
    <property type="match status" value="1"/>
</dbReference>
<feature type="transmembrane region" description="Helical" evidence="11">
    <location>
        <begin position="15"/>
        <end position="39"/>
    </location>
</feature>
<gene>
    <name evidence="13" type="ordered locus">LBA1839</name>
</gene>
<dbReference type="GO" id="GO:0005886">
    <property type="term" value="C:plasma membrane"/>
    <property type="evidence" value="ECO:0007669"/>
    <property type="project" value="UniProtKB-SubCell"/>
</dbReference>
<dbReference type="BioCyc" id="LACI272621:G1G49-1796-MONOMER"/>
<comment type="subunit">
    <text evidence="3">The complex is composed of two ATP-binding proteins (HrtA), two transmembrane proteins (HrtB) and a solute-binding protein.</text>
</comment>
<evidence type="ECO:0000313" key="13">
    <source>
        <dbReference type="EMBL" id="AAV43641.1"/>
    </source>
</evidence>
<evidence type="ECO:0000256" key="9">
    <source>
        <dbReference type="ARBA" id="ARBA00023136"/>
    </source>
</evidence>
<keyword evidence="8 11" id="KW-1133">Transmembrane helix</keyword>
<name>Q5FI33_LACAC</name>
<dbReference type="Pfam" id="PF02687">
    <property type="entry name" value="FtsX"/>
    <property type="match status" value="1"/>
</dbReference>
<dbReference type="PATRIC" id="fig|272621.13.peg.1748"/>
<dbReference type="InterPro" id="IPR003838">
    <property type="entry name" value="ABC3_permease_C"/>
</dbReference>
<keyword evidence="7 11" id="KW-0812">Transmembrane</keyword>
<sequence>MFLAIKEIKHEKLRYGLIILMIFLISYLIFMLSSLAVGLASENTQAIESWDAQKIVLNKNSNISMSQSALTKEDLKDVKVGKSEAYVGQMGAVVKAKDRSSVSAQFLGIKKNQFIYQEQKLLSGKKAQNSNQVTVDSSFKDKGYKLGDKISLNGSSKKYKIVGFVKNAKINIAPIVYGSFSTWKKMRMVAPNVQASAILSRNKNYKFNHRDAKTYSIDRYISKLPGYTAQNLTFGLMIGFLFVISLIIIAVFLYILTMQKMHNFAVMRAQGIPSKTLVGATISQSIILVAVGVIIALILMWITAAVLPAAVPMNFTPLIMVSGTVGMLVMGIIGSLIPIRSIMKVDPAKAIGE</sequence>
<comment type="similarity">
    <text evidence="2">Belongs to the ABC-4 integral membrane protein family. HrtB subfamily.</text>
</comment>
<organism evidence="14">
    <name type="scientific">Lactobacillus acidophilus (strain ATCC 700396 / NCK56 / N2 / NCFM)</name>
    <dbReference type="NCBI Taxonomy" id="272621"/>
    <lineage>
        <taxon>Bacteria</taxon>
        <taxon>Bacillati</taxon>
        <taxon>Bacillota</taxon>
        <taxon>Bacilli</taxon>
        <taxon>Lactobacillales</taxon>
        <taxon>Lactobacillaceae</taxon>
        <taxon>Lactobacillus</taxon>
    </lineage>
</organism>
<dbReference type="Proteomes" id="UP000006381">
    <property type="component" value="Chromosome"/>
</dbReference>
<dbReference type="EMBL" id="CP000033">
    <property type="protein sequence ID" value="AAV43641.1"/>
    <property type="molecule type" value="Genomic_DNA"/>
</dbReference>
<reference evidence="13 14" key="1">
    <citation type="journal article" date="2005" name="Proc. Natl. Acad. Sci. U.S.A.">
        <title>Complete genome sequence of the probiotic lactic acid bacterium Lactobacillus acidophilus NCFM.</title>
        <authorList>
            <person name="Altermann E."/>
            <person name="Russell W.M."/>
            <person name="Azcarate-Peril M.A."/>
            <person name="Barrangou R."/>
            <person name="Buck B.L."/>
            <person name="McAuliffe O."/>
            <person name="Souther N."/>
            <person name="Dobson A."/>
            <person name="Duong T."/>
            <person name="Callanan M."/>
            <person name="Lick S."/>
            <person name="Hamrick A."/>
            <person name="Cano R."/>
            <person name="Klaenhammer T.R."/>
        </authorList>
    </citation>
    <scope>NUCLEOTIDE SEQUENCE [LARGE SCALE GENOMIC DNA]</scope>
    <source>
        <strain evidence="14">ATCC 700396 / NCK56 / N2 / NCFM</strain>
    </source>
</reference>
<dbReference type="RefSeq" id="WP_011254591.1">
    <property type="nucleotide sequence ID" value="NC_006814.3"/>
</dbReference>
<evidence type="ECO:0000259" key="12">
    <source>
        <dbReference type="Pfam" id="PF02687"/>
    </source>
</evidence>
<keyword evidence="9 11" id="KW-0472">Membrane</keyword>
<feature type="transmembrane region" description="Helical" evidence="11">
    <location>
        <begin position="315"/>
        <end position="339"/>
    </location>
</feature>
<evidence type="ECO:0000256" key="6">
    <source>
        <dbReference type="ARBA" id="ARBA00022475"/>
    </source>
</evidence>
<evidence type="ECO:0000256" key="7">
    <source>
        <dbReference type="ARBA" id="ARBA00022692"/>
    </source>
</evidence>
<keyword evidence="5" id="KW-0813">Transport</keyword>
<evidence type="ECO:0000313" key="14">
    <source>
        <dbReference type="Proteomes" id="UP000006381"/>
    </source>
</evidence>
<keyword evidence="6" id="KW-1003">Cell membrane</keyword>
<feature type="domain" description="ABC3 transporter permease C-terminal" evidence="12">
    <location>
        <begin position="236"/>
        <end position="347"/>
    </location>
</feature>
<keyword evidence="14" id="KW-1185">Reference proteome</keyword>
<protein>
    <recommendedName>
        <fullName evidence="4">Putative hemin transport system permease protein HrtB</fullName>
    </recommendedName>
</protein>
<evidence type="ECO:0000256" key="8">
    <source>
        <dbReference type="ARBA" id="ARBA00022989"/>
    </source>
</evidence>
<evidence type="ECO:0000256" key="10">
    <source>
        <dbReference type="ARBA" id="ARBA00024973"/>
    </source>
</evidence>
<dbReference type="KEGG" id="lac:LBA1839"/>
<evidence type="ECO:0000256" key="4">
    <source>
        <dbReference type="ARBA" id="ARBA00016962"/>
    </source>
</evidence>
<dbReference type="PANTHER" id="PTHR43738">
    <property type="entry name" value="ABC TRANSPORTER, MEMBRANE PROTEIN"/>
    <property type="match status" value="1"/>
</dbReference>
<proteinExistence type="inferred from homology"/>
<evidence type="ECO:0000256" key="3">
    <source>
        <dbReference type="ARBA" id="ARBA00011131"/>
    </source>
</evidence>
<comment type="subcellular location">
    <subcellularLocation>
        <location evidence="1">Cell membrane</location>
        <topology evidence="1">Multi-pass membrane protein</topology>
    </subcellularLocation>
</comment>
<evidence type="ECO:0000256" key="2">
    <source>
        <dbReference type="ARBA" id="ARBA00008697"/>
    </source>
</evidence>
<dbReference type="AlphaFoldDB" id="Q5FI33"/>
<feature type="transmembrane region" description="Helical" evidence="11">
    <location>
        <begin position="277"/>
        <end position="303"/>
    </location>
</feature>
<dbReference type="STRING" id="272621.LBA1839"/>
<dbReference type="InterPro" id="IPR051125">
    <property type="entry name" value="ABC-4/HrtB_transporter"/>
</dbReference>
<evidence type="ECO:0000256" key="1">
    <source>
        <dbReference type="ARBA" id="ARBA00004651"/>
    </source>
</evidence>
<feature type="transmembrane region" description="Helical" evidence="11">
    <location>
        <begin position="232"/>
        <end position="256"/>
    </location>
</feature>
<evidence type="ECO:0000256" key="5">
    <source>
        <dbReference type="ARBA" id="ARBA00022448"/>
    </source>
</evidence>
<accession>Q5FI33</accession>
<evidence type="ECO:0000256" key="11">
    <source>
        <dbReference type="SAM" id="Phobius"/>
    </source>
</evidence>
<comment type="function">
    <text evidence="10">Part of the ABC transporter complex hrt involved in hemin import. Responsible for the translocation of the substrate across the membrane.</text>
</comment>
<dbReference type="GeneID" id="93291021"/>
<dbReference type="OrthoDB" id="384327at2"/>
<dbReference type="HOGENOM" id="CLU_060907_2_0_9"/>
<dbReference type="eggNOG" id="COG0577">
    <property type="taxonomic scope" value="Bacteria"/>
</dbReference>